<dbReference type="InterPro" id="IPR031962">
    <property type="entry name" value="DUF4781"/>
</dbReference>
<dbReference type="Pfam" id="PF16013">
    <property type="entry name" value="DUF4781"/>
    <property type="match status" value="1"/>
</dbReference>
<dbReference type="Proteomes" id="UP000076502">
    <property type="component" value="Unassembled WGS sequence"/>
</dbReference>
<dbReference type="OrthoDB" id="6512497at2759"/>
<accession>A0A154P1B1</accession>
<name>A0A154P1B1_DUFNO</name>
<organism evidence="2 3">
    <name type="scientific">Dufourea novaeangliae</name>
    <name type="common">Sweat bee</name>
    <dbReference type="NCBI Taxonomy" id="178035"/>
    <lineage>
        <taxon>Eukaryota</taxon>
        <taxon>Metazoa</taxon>
        <taxon>Ecdysozoa</taxon>
        <taxon>Arthropoda</taxon>
        <taxon>Hexapoda</taxon>
        <taxon>Insecta</taxon>
        <taxon>Pterygota</taxon>
        <taxon>Neoptera</taxon>
        <taxon>Endopterygota</taxon>
        <taxon>Hymenoptera</taxon>
        <taxon>Apocrita</taxon>
        <taxon>Aculeata</taxon>
        <taxon>Apoidea</taxon>
        <taxon>Anthophila</taxon>
        <taxon>Halictidae</taxon>
        <taxon>Rophitinae</taxon>
        <taxon>Dufourea</taxon>
    </lineage>
</organism>
<evidence type="ECO:0000313" key="2">
    <source>
        <dbReference type="EMBL" id="KZC05623.1"/>
    </source>
</evidence>
<sequence>METVARNYQQQYYELLPDWFEYNQCEYKYIEQQIGFALFGPPDINTDREDSIVNSSDIFSKVKYNNDSCKCISSIHQKILKYGEQKSTKRIYMAIIYNVIFNHESPVKFTNDSNEKSNEIFAFPVFKIKRDISVVWYIDNNARVYKSWEDYLKNNELPKCLMVVPKDGVYQCNPSYNITQHSSTVWIQILQSPSCSTIKTVVKSIDIASNVLSLGTAVGLTAAAAFTPIGPVLASAGLVSCGLSGLWNVARSSQKLVDLNSHEGSISPANKNALSAWIGITGSALTIGANGGTMFLSQAVAKGTQISTAAKLAYNAVVIGNLTVNGAGVVYQGCCLISKYKKTKTVDPFDIVMFSSHILFFSNSIVNTKLAGELIGTSNGTVLEKFKGISSLNTKTWQNSLQIMSENGKLLINGITLLDPLLVTEQLLTIGAIALTGSNSLSSLINSRTMAALKTLLSTLLRNYYSERQHEVPHINDFHQILEEMTHMDNAVDILKMVFQIGVTLITFDKEPSKILHKVIFFVWEYCKANLKQRAMNACSPFKGSTAVYSLLAKIVTNVFRLLDMLRDDLYSAFNSYMLYREPWNTL</sequence>
<gene>
    <name evidence="2" type="ORF">WN55_04563</name>
</gene>
<proteinExistence type="predicted"/>
<feature type="domain" description="DUF4781" evidence="1">
    <location>
        <begin position="124"/>
        <end position="387"/>
    </location>
</feature>
<dbReference type="EMBL" id="KQ434796">
    <property type="protein sequence ID" value="KZC05623.1"/>
    <property type="molecule type" value="Genomic_DNA"/>
</dbReference>
<dbReference type="STRING" id="178035.A0A154P1B1"/>
<keyword evidence="3" id="KW-1185">Reference proteome</keyword>
<reference evidence="2 3" key="1">
    <citation type="submission" date="2015-07" db="EMBL/GenBank/DDBJ databases">
        <title>The genome of Dufourea novaeangliae.</title>
        <authorList>
            <person name="Pan H."/>
            <person name="Kapheim K."/>
        </authorList>
    </citation>
    <scope>NUCLEOTIDE SEQUENCE [LARGE SCALE GENOMIC DNA]</scope>
    <source>
        <strain evidence="2">0120121106</strain>
        <tissue evidence="2">Whole body</tissue>
    </source>
</reference>
<dbReference type="PANTHER" id="PTHR21115">
    <property type="entry name" value="GH06117P-RELATED"/>
    <property type="match status" value="1"/>
</dbReference>
<protein>
    <recommendedName>
        <fullName evidence="1">DUF4781 domain-containing protein</fullName>
    </recommendedName>
</protein>
<evidence type="ECO:0000259" key="1">
    <source>
        <dbReference type="Pfam" id="PF16013"/>
    </source>
</evidence>
<evidence type="ECO:0000313" key="3">
    <source>
        <dbReference type="Proteomes" id="UP000076502"/>
    </source>
</evidence>
<dbReference type="PANTHER" id="PTHR21115:SF0">
    <property type="entry name" value="GH06117P-RELATED"/>
    <property type="match status" value="1"/>
</dbReference>
<dbReference type="AlphaFoldDB" id="A0A154P1B1"/>